<keyword evidence="3" id="KW-1185">Reference proteome</keyword>
<organism evidence="2 3">
    <name type="scientific">Paenibacillus phyllosphaerae</name>
    <dbReference type="NCBI Taxonomy" id="274593"/>
    <lineage>
        <taxon>Bacteria</taxon>
        <taxon>Bacillati</taxon>
        <taxon>Bacillota</taxon>
        <taxon>Bacilli</taxon>
        <taxon>Bacillales</taxon>
        <taxon>Paenibacillaceae</taxon>
        <taxon>Paenibacillus</taxon>
    </lineage>
</organism>
<protein>
    <submittedName>
        <fullName evidence="2">Uncharacterized protein</fullName>
    </submittedName>
</protein>
<reference evidence="2 3" key="1">
    <citation type="submission" date="2020-08" db="EMBL/GenBank/DDBJ databases">
        <title>Genomic Encyclopedia of Type Strains, Phase III (KMG-III): the genomes of soil and plant-associated and newly described type strains.</title>
        <authorList>
            <person name="Whitman W."/>
        </authorList>
    </citation>
    <scope>NUCLEOTIDE SEQUENCE [LARGE SCALE GENOMIC DNA]</scope>
    <source>
        <strain evidence="2 3">CECT 5862</strain>
    </source>
</reference>
<dbReference type="RefSeq" id="WP_183602136.1">
    <property type="nucleotide sequence ID" value="NZ_JACHXK010000010.1"/>
</dbReference>
<dbReference type="Proteomes" id="UP000570361">
    <property type="component" value="Unassembled WGS sequence"/>
</dbReference>
<accession>A0A7W5B0H2</accession>
<comment type="caution">
    <text evidence="2">The sequence shown here is derived from an EMBL/GenBank/DDBJ whole genome shotgun (WGS) entry which is preliminary data.</text>
</comment>
<name>A0A7W5B0H2_9BACL</name>
<evidence type="ECO:0000256" key="1">
    <source>
        <dbReference type="SAM" id="MobiDB-lite"/>
    </source>
</evidence>
<feature type="region of interest" description="Disordered" evidence="1">
    <location>
        <begin position="29"/>
        <end position="48"/>
    </location>
</feature>
<sequence>MRSILVSLLLIIVVITMYASITGGETGMHEQLEQSGNKMSDTIERLSP</sequence>
<proteinExistence type="predicted"/>
<evidence type="ECO:0000313" key="3">
    <source>
        <dbReference type="Proteomes" id="UP000570361"/>
    </source>
</evidence>
<evidence type="ECO:0000313" key="2">
    <source>
        <dbReference type="EMBL" id="MBB3112159.1"/>
    </source>
</evidence>
<dbReference type="EMBL" id="JACHXK010000010">
    <property type="protein sequence ID" value="MBB3112159.1"/>
    <property type="molecule type" value="Genomic_DNA"/>
</dbReference>
<gene>
    <name evidence="2" type="ORF">FHS18_004237</name>
</gene>
<dbReference type="AlphaFoldDB" id="A0A7W5B0H2"/>